<proteinExistence type="predicted"/>
<evidence type="ECO:0000313" key="2">
    <source>
        <dbReference type="EMBL" id="KAF2090536.1"/>
    </source>
</evidence>
<gene>
    <name evidence="2" type="ORF">K490DRAFT_53527</name>
</gene>
<keyword evidence="3" id="KW-1185">Reference proteome</keyword>
<protein>
    <submittedName>
        <fullName evidence="2">Acyl-CoA N-acyltransferase</fullName>
    </submittedName>
</protein>
<dbReference type="OrthoDB" id="2115692at2759"/>
<dbReference type="InterPro" id="IPR052523">
    <property type="entry name" value="Trichothecene_AcTrans"/>
</dbReference>
<reference evidence="2" key="1">
    <citation type="journal article" date="2020" name="Stud. Mycol.">
        <title>101 Dothideomycetes genomes: a test case for predicting lifestyles and emergence of pathogens.</title>
        <authorList>
            <person name="Haridas S."/>
            <person name="Albert R."/>
            <person name="Binder M."/>
            <person name="Bloem J."/>
            <person name="Labutti K."/>
            <person name="Salamov A."/>
            <person name="Andreopoulos B."/>
            <person name="Baker S."/>
            <person name="Barry K."/>
            <person name="Bills G."/>
            <person name="Bluhm B."/>
            <person name="Cannon C."/>
            <person name="Castanera R."/>
            <person name="Culley D."/>
            <person name="Daum C."/>
            <person name="Ezra D."/>
            <person name="Gonzalez J."/>
            <person name="Henrissat B."/>
            <person name="Kuo A."/>
            <person name="Liang C."/>
            <person name="Lipzen A."/>
            <person name="Lutzoni F."/>
            <person name="Magnuson J."/>
            <person name="Mondo S."/>
            <person name="Nolan M."/>
            <person name="Ohm R."/>
            <person name="Pangilinan J."/>
            <person name="Park H.-J."/>
            <person name="Ramirez L."/>
            <person name="Alfaro M."/>
            <person name="Sun H."/>
            <person name="Tritt A."/>
            <person name="Yoshinaga Y."/>
            <person name="Zwiers L.-H."/>
            <person name="Turgeon B."/>
            <person name="Goodwin S."/>
            <person name="Spatafora J."/>
            <person name="Crous P."/>
            <person name="Grigoriev I."/>
        </authorList>
    </citation>
    <scope>NUCLEOTIDE SEQUENCE</scope>
    <source>
        <strain evidence="2">CBS 121410</strain>
    </source>
</reference>
<name>A0A9P4LXF4_9PEZI</name>
<comment type="caution">
    <text evidence="2">The sequence shown here is derived from an EMBL/GenBank/DDBJ whole genome shotgun (WGS) entry which is preliminary data.</text>
</comment>
<dbReference type="PANTHER" id="PTHR42791">
    <property type="entry name" value="GNAT FAMILY ACETYLTRANSFERASE"/>
    <property type="match status" value="1"/>
</dbReference>
<dbReference type="AlphaFoldDB" id="A0A9P4LXF4"/>
<dbReference type="Gene3D" id="3.40.630.30">
    <property type="match status" value="1"/>
</dbReference>
<dbReference type="PANTHER" id="PTHR42791:SF14">
    <property type="entry name" value="N-ACETYLTRANSFERASE DOMAIN-CONTAINING PROTEIN"/>
    <property type="match status" value="1"/>
</dbReference>
<dbReference type="EMBL" id="ML978712">
    <property type="protein sequence ID" value="KAF2090536.1"/>
    <property type="molecule type" value="Genomic_DNA"/>
</dbReference>
<accession>A0A9P4LXF4</accession>
<organism evidence="2 3">
    <name type="scientific">Saccharata proteae CBS 121410</name>
    <dbReference type="NCBI Taxonomy" id="1314787"/>
    <lineage>
        <taxon>Eukaryota</taxon>
        <taxon>Fungi</taxon>
        <taxon>Dikarya</taxon>
        <taxon>Ascomycota</taxon>
        <taxon>Pezizomycotina</taxon>
        <taxon>Dothideomycetes</taxon>
        <taxon>Dothideomycetes incertae sedis</taxon>
        <taxon>Botryosphaeriales</taxon>
        <taxon>Saccharataceae</taxon>
        <taxon>Saccharata</taxon>
    </lineage>
</organism>
<dbReference type="InterPro" id="IPR016181">
    <property type="entry name" value="Acyl_CoA_acyltransferase"/>
</dbReference>
<evidence type="ECO:0000259" key="1">
    <source>
        <dbReference type="PROSITE" id="PS51186"/>
    </source>
</evidence>
<sequence length="221" mass="24380">MPLEIALLEETDVSNFIAIQNAALGSTGIGRHLHIYPPTTARVAEAETTLRNALKTKPHLRYLKAIDTDTGEMVAGAKWEPLEQGRSQEDIAALAHDIPQPLDEEEARLCGAAMEDFFGYLNRSRQAMGTKPHYVLHLLITHPNHHRRGAGGLLLRWGTEKADAAGLPVYLEATEAGRPLYARHGFQVTSTTDFDLSKYGGEGIERSSVMIREPKNQRSTS</sequence>
<dbReference type="Pfam" id="PF13508">
    <property type="entry name" value="Acetyltransf_7"/>
    <property type="match status" value="1"/>
</dbReference>
<dbReference type="InterPro" id="IPR000182">
    <property type="entry name" value="GNAT_dom"/>
</dbReference>
<dbReference type="CDD" id="cd04301">
    <property type="entry name" value="NAT_SF"/>
    <property type="match status" value="1"/>
</dbReference>
<dbReference type="Proteomes" id="UP000799776">
    <property type="component" value="Unassembled WGS sequence"/>
</dbReference>
<dbReference type="PROSITE" id="PS51186">
    <property type="entry name" value="GNAT"/>
    <property type="match status" value="1"/>
</dbReference>
<dbReference type="GO" id="GO:0016747">
    <property type="term" value="F:acyltransferase activity, transferring groups other than amino-acyl groups"/>
    <property type="evidence" value="ECO:0007669"/>
    <property type="project" value="InterPro"/>
</dbReference>
<evidence type="ECO:0000313" key="3">
    <source>
        <dbReference type="Proteomes" id="UP000799776"/>
    </source>
</evidence>
<dbReference type="SUPFAM" id="SSF55729">
    <property type="entry name" value="Acyl-CoA N-acyltransferases (Nat)"/>
    <property type="match status" value="1"/>
</dbReference>
<feature type="domain" description="N-acetyltransferase" evidence="1">
    <location>
        <begin position="58"/>
        <end position="218"/>
    </location>
</feature>